<dbReference type="Proteomes" id="UP001498771">
    <property type="component" value="Unassembled WGS sequence"/>
</dbReference>
<evidence type="ECO:0000313" key="2">
    <source>
        <dbReference type="EMBL" id="KAK7205443.1"/>
    </source>
</evidence>
<accession>A0ABR1F8L8</accession>
<comment type="caution">
    <text evidence="2">The sequence shown here is derived from an EMBL/GenBank/DDBJ whole genome shotgun (WGS) entry which is preliminary data.</text>
</comment>
<dbReference type="EMBL" id="JBBJBU010000005">
    <property type="protein sequence ID" value="KAK7205443.1"/>
    <property type="molecule type" value="Genomic_DNA"/>
</dbReference>
<keyword evidence="3" id="KW-1185">Reference proteome</keyword>
<keyword evidence="1" id="KW-0812">Transmembrane</keyword>
<reference evidence="2 3" key="1">
    <citation type="submission" date="2024-03" db="EMBL/GenBank/DDBJ databases">
        <title>Genome-scale model development and genomic sequencing of the oleaginous clade Lipomyces.</title>
        <authorList>
            <consortium name="Lawrence Berkeley National Laboratory"/>
            <person name="Czajka J.J."/>
            <person name="Han Y."/>
            <person name="Kim J."/>
            <person name="Mondo S.J."/>
            <person name="Hofstad B.A."/>
            <person name="Robles A."/>
            <person name="Haridas S."/>
            <person name="Riley R."/>
            <person name="LaButti K."/>
            <person name="Pangilinan J."/>
            <person name="Andreopoulos W."/>
            <person name="Lipzen A."/>
            <person name="Yan J."/>
            <person name="Wang M."/>
            <person name="Ng V."/>
            <person name="Grigoriev I.V."/>
            <person name="Spatafora J.W."/>
            <person name="Magnuson J.K."/>
            <person name="Baker S.E."/>
            <person name="Pomraning K.R."/>
        </authorList>
    </citation>
    <scope>NUCLEOTIDE SEQUENCE [LARGE SCALE GENOMIC DNA]</scope>
    <source>
        <strain evidence="2 3">Phaff 52-87</strain>
    </source>
</reference>
<dbReference type="GeneID" id="90035273"/>
<protein>
    <submittedName>
        <fullName evidence="2">Uncharacterized protein</fullName>
    </submittedName>
</protein>
<evidence type="ECO:0000313" key="3">
    <source>
        <dbReference type="Proteomes" id="UP001498771"/>
    </source>
</evidence>
<keyword evidence="1" id="KW-0472">Membrane</keyword>
<sequence>MAWYLQSCAKFTCSACSFAQPAPSHSPTVFFTNSFLVPVFYYIYISIHRASFGVSTGCFLAVFRLWVAVGGEKMLCVLLRFIRPSVSTIRLTHADNFTPHHLCICNILPDFASTICTGTGAYKSHLVVVLTVWYRAQQRLCDLAVTGELC</sequence>
<organism evidence="2 3">
    <name type="scientific">Myxozyma melibiosi</name>
    <dbReference type="NCBI Taxonomy" id="54550"/>
    <lineage>
        <taxon>Eukaryota</taxon>
        <taxon>Fungi</taxon>
        <taxon>Dikarya</taxon>
        <taxon>Ascomycota</taxon>
        <taxon>Saccharomycotina</taxon>
        <taxon>Lipomycetes</taxon>
        <taxon>Lipomycetales</taxon>
        <taxon>Lipomycetaceae</taxon>
        <taxon>Myxozyma</taxon>
    </lineage>
</organism>
<gene>
    <name evidence="2" type="ORF">BZA70DRAFT_157913</name>
</gene>
<keyword evidence="1" id="KW-1133">Transmembrane helix</keyword>
<feature type="transmembrane region" description="Helical" evidence="1">
    <location>
        <begin position="41"/>
        <end position="67"/>
    </location>
</feature>
<proteinExistence type="predicted"/>
<evidence type="ECO:0000256" key="1">
    <source>
        <dbReference type="SAM" id="Phobius"/>
    </source>
</evidence>
<dbReference type="RefSeq" id="XP_064768476.1">
    <property type="nucleotide sequence ID" value="XM_064909761.1"/>
</dbReference>
<name>A0ABR1F8L8_9ASCO</name>